<keyword evidence="1" id="KW-0472">Membrane</keyword>
<dbReference type="AlphaFoldDB" id="A0ABD2YMB4"/>
<reference evidence="2 3" key="1">
    <citation type="submission" date="2024-11" db="EMBL/GenBank/DDBJ databases">
        <title>A near-complete genome assembly of Cinchona calisaya.</title>
        <authorList>
            <person name="Lian D.C."/>
            <person name="Zhao X.W."/>
            <person name="Wei L."/>
        </authorList>
    </citation>
    <scope>NUCLEOTIDE SEQUENCE [LARGE SCALE GENOMIC DNA]</scope>
    <source>
        <tissue evidence="2">Nenye</tissue>
    </source>
</reference>
<organism evidence="2 3">
    <name type="scientific">Cinchona calisaya</name>
    <dbReference type="NCBI Taxonomy" id="153742"/>
    <lineage>
        <taxon>Eukaryota</taxon>
        <taxon>Viridiplantae</taxon>
        <taxon>Streptophyta</taxon>
        <taxon>Embryophyta</taxon>
        <taxon>Tracheophyta</taxon>
        <taxon>Spermatophyta</taxon>
        <taxon>Magnoliopsida</taxon>
        <taxon>eudicotyledons</taxon>
        <taxon>Gunneridae</taxon>
        <taxon>Pentapetalae</taxon>
        <taxon>asterids</taxon>
        <taxon>lamiids</taxon>
        <taxon>Gentianales</taxon>
        <taxon>Rubiaceae</taxon>
        <taxon>Cinchonoideae</taxon>
        <taxon>Cinchoneae</taxon>
        <taxon>Cinchona</taxon>
    </lineage>
</organism>
<feature type="non-terminal residue" evidence="2">
    <location>
        <position position="73"/>
    </location>
</feature>
<keyword evidence="1" id="KW-0812">Transmembrane</keyword>
<feature type="transmembrane region" description="Helical" evidence="1">
    <location>
        <begin position="7"/>
        <end position="28"/>
    </location>
</feature>
<evidence type="ECO:0000313" key="2">
    <source>
        <dbReference type="EMBL" id="KAL3507300.1"/>
    </source>
</evidence>
<dbReference type="Proteomes" id="UP001630127">
    <property type="component" value="Unassembled WGS sequence"/>
</dbReference>
<keyword evidence="1" id="KW-1133">Transmembrane helix</keyword>
<gene>
    <name evidence="2" type="ORF">ACH5RR_032682</name>
</gene>
<sequence>MVGRNRGGITMVLSLQWLISMVALTLHLSGEDYKPFNNYGAFLEKDGGGLRGPIKLTGCKMGMLVLASRSGLT</sequence>
<protein>
    <submittedName>
        <fullName evidence="2">Uncharacterized protein</fullName>
    </submittedName>
</protein>
<keyword evidence="3" id="KW-1185">Reference proteome</keyword>
<evidence type="ECO:0000313" key="3">
    <source>
        <dbReference type="Proteomes" id="UP001630127"/>
    </source>
</evidence>
<proteinExistence type="predicted"/>
<name>A0ABD2YMB4_9GENT</name>
<dbReference type="EMBL" id="JBJUIK010000013">
    <property type="protein sequence ID" value="KAL3507300.1"/>
    <property type="molecule type" value="Genomic_DNA"/>
</dbReference>
<accession>A0ABD2YMB4</accession>
<comment type="caution">
    <text evidence="2">The sequence shown here is derived from an EMBL/GenBank/DDBJ whole genome shotgun (WGS) entry which is preliminary data.</text>
</comment>
<evidence type="ECO:0000256" key="1">
    <source>
        <dbReference type="SAM" id="Phobius"/>
    </source>
</evidence>